<evidence type="ECO:0000313" key="2">
    <source>
        <dbReference type="Proteomes" id="UP001076464"/>
    </source>
</evidence>
<gene>
    <name evidence="1" type="ORF">NYO99_14680</name>
</gene>
<protein>
    <submittedName>
        <fullName evidence="1">EAL domain-containing protein</fullName>
    </submittedName>
</protein>
<sequence length="1135" mass="124750">MDCTLITHMPAAPLPDNELARLESLRHLAVLDTPPEQAFDALVEAAALTCGVPISLISLIDDERQWFKANVGLPGVAETPRELAFCAHAILDEGVFEVPDAALDARFADNALVTADPNIRFYAGAPLTLSDGTRAGTLCVIDRQPRLLDDTQRSVLRHLARAAVLALEGRRALASERELAAQISAASTELIASQARWRALSDSSPLGIFATDADGLCTYTNERWQAIYGLSLDASLGRGWASTLHAEDRATVVREWERAAHLHAGLDLEFRIQHPVDGERYVRSRARAVQGRAGTVTGYVGTVEDVTDARAIQMSLLSKQRRLAGVIEGTGVATWEWHLPTGRVELNEPGRLLTDAALGETGTVGAEAWRSSVHAEDRAHAEALLAQHLARESDFYECELRVRHRAGHWVWVLERGRVLTWTADGQPEWMFGTRLDVTRRKQQEEALRMSEALMNRTGEVAGVGGWELDLLSGRLTWTAQTRVIHGVPADYVPTLDTAINFYAPEARATIQSAVEHAMKTGEGWDLELPFCRADGQSIWVRAVGSVEFAQGEPVRLLGAFQDITQRRALHTELADQHELLRVTLQSIGDAVITTDRDGCVTWLNPVAERMTGWPTEQALGQPVGVVFHIVNEETRAPTENPVATCLQQGKVAGLANHTLLISRHGEEFGIEDSAAPIRNAAGDILGVVLVFHDVTEQRRLSGEMTFRATHDALTGLVNRAEFESRLRRTLNKAHEDRSEHALMYLDLDQFKLVNDACGHAVGDQLLQQVAKLLLESVRARDTLARLGGDEFAVILEHCSAEQAQRVAQQICERMDDFRFVHDGRRFRIGTSIGLVPLDHRWGTAAAVMQAADTSCYAAKEAGRNRVHAWFDTDQAMRARHGEMQWASRLEQALDENRFELHAQRIAAVVGPQDGLHAEVLLRLRDDDGQLVMPGAFLPAAERFHLALRVDRWVLKHVIEHLGAPGVLAGVSCLSVNLSGQSIGDRAFHRQALELLSGAGEAVCRRLCLEITETAAVTNMADAALFIQQVRALGIRVALDDFGAGASSFGYLKSLPVDQIKIDGQFIRDLVDDPLDEAAVRCFVDVARVLGVKTVAEFVDRPEVHALLQEIGIDFAQGYLIHRPEPLALLMAGHQA</sequence>
<dbReference type="Proteomes" id="UP001076464">
    <property type="component" value="Unassembled WGS sequence"/>
</dbReference>
<keyword evidence="2" id="KW-1185">Reference proteome</keyword>
<proteinExistence type="predicted"/>
<name>A0ACC6CCT0_9BURK</name>
<reference evidence="1" key="1">
    <citation type="submission" date="2022-08" db="EMBL/GenBank/DDBJ databases">
        <title>Genome sequencing of Pelomonas sp. UHG3.</title>
        <authorList>
            <person name="So Y."/>
        </authorList>
    </citation>
    <scope>NUCLEOTIDE SEQUENCE</scope>
    <source>
        <strain evidence="1">UHG3</strain>
    </source>
</reference>
<evidence type="ECO:0000313" key="1">
    <source>
        <dbReference type="EMBL" id="MCY4746230.1"/>
    </source>
</evidence>
<comment type="caution">
    <text evidence="1">The sequence shown here is derived from an EMBL/GenBank/DDBJ whole genome shotgun (WGS) entry which is preliminary data.</text>
</comment>
<organism evidence="1 2">
    <name type="scientific">Roseateles hydrophilus</name>
    <dbReference type="NCBI Taxonomy" id="2975054"/>
    <lineage>
        <taxon>Bacteria</taxon>
        <taxon>Pseudomonadati</taxon>
        <taxon>Pseudomonadota</taxon>
        <taxon>Betaproteobacteria</taxon>
        <taxon>Burkholderiales</taxon>
        <taxon>Sphaerotilaceae</taxon>
        <taxon>Roseateles</taxon>
    </lineage>
</organism>
<accession>A0ACC6CCT0</accession>
<dbReference type="EMBL" id="JAPPUY010000003">
    <property type="protein sequence ID" value="MCY4746230.1"/>
    <property type="molecule type" value="Genomic_DNA"/>
</dbReference>